<protein>
    <recommendedName>
        <fullName evidence="1">Septum formation-related domain-containing protein</fullName>
    </recommendedName>
</protein>
<dbReference type="InterPro" id="IPR026004">
    <property type="entry name" value="Septum_form"/>
</dbReference>
<gene>
    <name evidence="2" type="ORF">CVO76_02165</name>
</gene>
<evidence type="ECO:0000259" key="1">
    <source>
        <dbReference type="Pfam" id="PF13845"/>
    </source>
</evidence>
<name>A0A2L0UBF1_9MICC</name>
<evidence type="ECO:0000313" key="3">
    <source>
        <dbReference type="Proteomes" id="UP000239187"/>
    </source>
</evidence>
<dbReference type="AlphaFoldDB" id="A0A2L0UBF1"/>
<accession>A0A2L0UBF1</accession>
<sequence length="177" mass="18882">MADDGVSMRTGEHTGESLRRRAMMTAFLGTLTLATGCGILSPDGPERDAEGTVTAEARTDAFSIEVGDCIDDPGTEDVSDITVLPCDELHTFEAFARTEMPDGDYPGLPAANTAASEFCAEEFAAFVGLAYDASALELLYFYPVEDSWTSDDDREILCFVADAGETPVTGTLRDAAR</sequence>
<feature type="domain" description="Septum formation-related" evidence="1">
    <location>
        <begin position="67"/>
        <end position="162"/>
    </location>
</feature>
<organism evidence="2 3">
    <name type="scientific">Arthrobacter agilis</name>
    <dbReference type="NCBI Taxonomy" id="37921"/>
    <lineage>
        <taxon>Bacteria</taxon>
        <taxon>Bacillati</taxon>
        <taxon>Actinomycetota</taxon>
        <taxon>Actinomycetes</taxon>
        <taxon>Micrococcales</taxon>
        <taxon>Micrococcaceae</taxon>
        <taxon>Arthrobacter</taxon>
    </lineage>
</organism>
<proteinExistence type="predicted"/>
<evidence type="ECO:0000313" key="2">
    <source>
        <dbReference type="EMBL" id="AUZ86575.1"/>
    </source>
</evidence>
<reference evidence="2 3" key="1">
    <citation type="submission" date="2017-11" db="EMBL/GenBank/DDBJ databases">
        <title>Draft genome of Arthrobacter agilis strain UMCV2, a plant growth-promoting rhizobacterium and biocontrol capacity of phytopathogenic fungi.</title>
        <authorList>
            <person name="Martinez-Camara R."/>
            <person name="Santoyo G."/>
            <person name="Moreno-Hagelsieb G."/>
            <person name="Valencia-Cantero E."/>
        </authorList>
    </citation>
    <scope>NUCLEOTIDE SEQUENCE [LARGE SCALE GENOMIC DNA]</scope>
    <source>
        <strain evidence="2 3">UMCV2</strain>
    </source>
</reference>
<dbReference type="Proteomes" id="UP000239187">
    <property type="component" value="Chromosome"/>
</dbReference>
<dbReference type="Pfam" id="PF13845">
    <property type="entry name" value="Septum_form"/>
    <property type="match status" value="1"/>
</dbReference>
<dbReference type="EMBL" id="CP024915">
    <property type="protein sequence ID" value="AUZ86575.1"/>
    <property type="molecule type" value="Genomic_DNA"/>
</dbReference>